<feature type="compositionally biased region" description="Pro residues" evidence="1">
    <location>
        <begin position="43"/>
        <end position="53"/>
    </location>
</feature>
<feature type="compositionally biased region" description="Basic residues" evidence="1">
    <location>
        <begin position="124"/>
        <end position="145"/>
    </location>
</feature>
<dbReference type="Proteomes" id="UP001498771">
    <property type="component" value="Unassembled WGS sequence"/>
</dbReference>
<reference evidence="2 3" key="1">
    <citation type="submission" date="2024-03" db="EMBL/GenBank/DDBJ databases">
        <title>Genome-scale model development and genomic sequencing of the oleaginous clade Lipomyces.</title>
        <authorList>
            <consortium name="Lawrence Berkeley National Laboratory"/>
            <person name="Czajka J.J."/>
            <person name="Han Y."/>
            <person name="Kim J."/>
            <person name="Mondo S.J."/>
            <person name="Hofstad B.A."/>
            <person name="Robles A."/>
            <person name="Haridas S."/>
            <person name="Riley R."/>
            <person name="LaButti K."/>
            <person name="Pangilinan J."/>
            <person name="Andreopoulos W."/>
            <person name="Lipzen A."/>
            <person name="Yan J."/>
            <person name="Wang M."/>
            <person name="Ng V."/>
            <person name="Grigoriev I.V."/>
            <person name="Spatafora J.W."/>
            <person name="Magnuson J.K."/>
            <person name="Baker S.E."/>
            <person name="Pomraning K.R."/>
        </authorList>
    </citation>
    <scope>NUCLEOTIDE SEQUENCE [LARGE SCALE GENOMIC DNA]</scope>
    <source>
        <strain evidence="2 3">Phaff 52-87</strain>
    </source>
</reference>
<accession>A0ABR1FCV2</accession>
<keyword evidence="3" id="KW-1185">Reference proteome</keyword>
<evidence type="ECO:0000313" key="3">
    <source>
        <dbReference type="Proteomes" id="UP001498771"/>
    </source>
</evidence>
<sequence>MAHSLPPNRRHGHWTDSEVGERTKWVPDRFSLASTVVSLSPSHSPPPLPPVPPLRSRLSLSPPPPSPLQRKEGSYDVVSIAPPLLFPTPTRPKKVEFDMPPPRESSLDPPSPASFGLSYDYHSHHSHSPRKGKRHSKQSTRRRRPGSSQSVGSTSNEVNDSSPSHDRNSKRSSSGDGLKQALKGIIDHSLESSLLPADFTLFECRDHDGNKDEQKDGVDEEDEEEEFAKLTDNGYYVDIFNPHSTANTALTTERQQSRLDRIISERTSECRNNTIAISPDSSAGSKVAQKLKLNVLTAAASYHIRSLSASSSSITSSTSAQDKSSNRSAVTSTFKAAIDKVKVENLWKVATSR</sequence>
<organism evidence="2 3">
    <name type="scientific">Myxozyma melibiosi</name>
    <dbReference type="NCBI Taxonomy" id="54550"/>
    <lineage>
        <taxon>Eukaryota</taxon>
        <taxon>Fungi</taxon>
        <taxon>Dikarya</taxon>
        <taxon>Ascomycota</taxon>
        <taxon>Saccharomycotina</taxon>
        <taxon>Lipomycetes</taxon>
        <taxon>Lipomycetales</taxon>
        <taxon>Lipomycetaceae</taxon>
        <taxon>Myxozyma</taxon>
    </lineage>
</organism>
<evidence type="ECO:0000256" key="1">
    <source>
        <dbReference type="SAM" id="MobiDB-lite"/>
    </source>
</evidence>
<dbReference type="RefSeq" id="XP_064770715.1">
    <property type="nucleotide sequence ID" value="XM_064913918.1"/>
</dbReference>
<evidence type="ECO:0000313" key="2">
    <source>
        <dbReference type="EMBL" id="KAK7207682.1"/>
    </source>
</evidence>
<dbReference type="GeneID" id="90039430"/>
<name>A0ABR1FCV2_9ASCO</name>
<gene>
    <name evidence="2" type="ORF">BZA70DRAFT_287030</name>
</gene>
<feature type="compositionally biased region" description="Polar residues" evidence="1">
    <location>
        <begin position="146"/>
        <end position="162"/>
    </location>
</feature>
<proteinExistence type="predicted"/>
<comment type="caution">
    <text evidence="2">The sequence shown here is derived from an EMBL/GenBank/DDBJ whole genome shotgun (WGS) entry which is preliminary data.</text>
</comment>
<protein>
    <submittedName>
        <fullName evidence="2">Uncharacterized protein</fullName>
    </submittedName>
</protein>
<dbReference type="EMBL" id="JBBJBU010000001">
    <property type="protein sequence ID" value="KAK7207682.1"/>
    <property type="molecule type" value="Genomic_DNA"/>
</dbReference>
<feature type="region of interest" description="Disordered" evidence="1">
    <location>
        <begin position="36"/>
        <end position="180"/>
    </location>
</feature>